<keyword evidence="3" id="KW-1185">Reference proteome</keyword>
<organism evidence="2 3">
    <name type="scientific">Salsuginibacillus halophilus</name>
    <dbReference type="NCBI Taxonomy" id="517424"/>
    <lineage>
        <taxon>Bacteria</taxon>
        <taxon>Bacillati</taxon>
        <taxon>Bacillota</taxon>
        <taxon>Bacilli</taxon>
        <taxon>Bacillales</taxon>
        <taxon>Bacillaceae</taxon>
        <taxon>Salsuginibacillus</taxon>
    </lineage>
</organism>
<sequence>MREDCDEVREDCDEVREDCDEVREDCDEVRETNSGSTKKIRSSYYDDRICSFVYWF</sequence>
<evidence type="ECO:0000313" key="3">
    <source>
        <dbReference type="Proteomes" id="UP000242310"/>
    </source>
</evidence>
<protein>
    <submittedName>
        <fullName evidence="2">Major surface glycoprotein</fullName>
    </submittedName>
</protein>
<dbReference type="RefSeq" id="WP_106588269.1">
    <property type="nucleotide sequence ID" value="NZ_PYAV01000005.1"/>
</dbReference>
<name>A0A2P8HL46_9BACI</name>
<dbReference type="Proteomes" id="UP000242310">
    <property type="component" value="Unassembled WGS sequence"/>
</dbReference>
<accession>A0A2P8HL46</accession>
<gene>
    <name evidence="2" type="ORF">B0H94_10592</name>
</gene>
<reference evidence="2 3" key="1">
    <citation type="submission" date="2018-03" db="EMBL/GenBank/DDBJ databases">
        <title>Genomic Encyclopedia of Type Strains, Phase III (KMG-III): the genomes of soil and plant-associated and newly described type strains.</title>
        <authorList>
            <person name="Whitman W."/>
        </authorList>
    </citation>
    <scope>NUCLEOTIDE SEQUENCE [LARGE SCALE GENOMIC DNA]</scope>
    <source>
        <strain evidence="2 3">CGMCC 1.07653</strain>
    </source>
</reference>
<keyword evidence="1" id="KW-0175">Coiled coil</keyword>
<evidence type="ECO:0000256" key="1">
    <source>
        <dbReference type="SAM" id="Coils"/>
    </source>
</evidence>
<feature type="coiled-coil region" evidence="1">
    <location>
        <begin position="5"/>
        <end position="32"/>
    </location>
</feature>
<dbReference type="AlphaFoldDB" id="A0A2P8HL46"/>
<evidence type="ECO:0000313" key="2">
    <source>
        <dbReference type="EMBL" id="PSL46939.1"/>
    </source>
</evidence>
<comment type="caution">
    <text evidence="2">The sequence shown here is derived from an EMBL/GenBank/DDBJ whole genome shotgun (WGS) entry which is preliminary data.</text>
</comment>
<dbReference type="EMBL" id="PYAV01000005">
    <property type="protein sequence ID" value="PSL46939.1"/>
    <property type="molecule type" value="Genomic_DNA"/>
</dbReference>
<proteinExistence type="predicted"/>